<feature type="transmembrane region" description="Helical" evidence="5">
    <location>
        <begin position="1140"/>
        <end position="1167"/>
    </location>
</feature>
<dbReference type="InterPro" id="IPR023299">
    <property type="entry name" value="ATPase_P-typ_cyto_dom_N"/>
</dbReference>
<dbReference type="Pfam" id="PF00689">
    <property type="entry name" value="Cation_ATPase_C"/>
    <property type="match status" value="1"/>
</dbReference>
<evidence type="ECO:0000256" key="3">
    <source>
        <dbReference type="ARBA" id="ARBA00022842"/>
    </source>
</evidence>
<dbReference type="Pfam" id="PF13246">
    <property type="entry name" value="Cation_ATPase"/>
    <property type="match status" value="1"/>
</dbReference>
<keyword evidence="5" id="KW-0472">Membrane</keyword>
<dbReference type="Gene3D" id="1.20.1110.10">
    <property type="entry name" value="Calcium-transporting ATPase, transmembrane domain"/>
    <property type="match status" value="3"/>
</dbReference>
<dbReference type="SUPFAM" id="SSF81660">
    <property type="entry name" value="Metal cation-transporting ATPase, ATP-binding domain N"/>
    <property type="match status" value="2"/>
</dbReference>
<dbReference type="Gene3D" id="2.70.150.10">
    <property type="entry name" value="Calcium-transporting ATPase, cytoplasmic transduction domain A"/>
    <property type="match status" value="1"/>
</dbReference>
<name>A0AAW2UCY3_SESRA</name>
<dbReference type="SUPFAM" id="SSF81653">
    <property type="entry name" value="Calcium ATPase, transduction domain A"/>
    <property type="match status" value="1"/>
</dbReference>
<dbReference type="SUPFAM" id="SSF81665">
    <property type="entry name" value="Calcium ATPase, transmembrane domain M"/>
    <property type="match status" value="1"/>
</dbReference>
<dbReference type="GO" id="GO:0005388">
    <property type="term" value="F:P-type calcium transporter activity"/>
    <property type="evidence" value="ECO:0007669"/>
    <property type="project" value="TreeGrafter"/>
</dbReference>
<evidence type="ECO:0000313" key="8">
    <source>
        <dbReference type="EMBL" id="KAL0414468.1"/>
    </source>
</evidence>
<dbReference type="Gene3D" id="3.40.1110.10">
    <property type="entry name" value="Calcium-transporting ATPase, cytoplasmic domain N"/>
    <property type="match status" value="2"/>
</dbReference>
<keyword evidence="1" id="KW-0479">Metal-binding</keyword>
<dbReference type="GO" id="GO:0046872">
    <property type="term" value="F:metal ion binding"/>
    <property type="evidence" value="ECO:0007669"/>
    <property type="project" value="UniProtKB-KW"/>
</dbReference>
<keyword evidence="5" id="KW-0812">Transmembrane</keyword>
<dbReference type="InterPro" id="IPR023298">
    <property type="entry name" value="ATPase_P-typ_TM_dom_sf"/>
</dbReference>
<dbReference type="GO" id="GO:0005886">
    <property type="term" value="C:plasma membrane"/>
    <property type="evidence" value="ECO:0007669"/>
    <property type="project" value="TreeGrafter"/>
</dbReference>
<protein>
    <submittedName>
        <fullName evidence="8">Calcium-transporting ATPase 12, plasma membrane-type</fullName>
    </submittedName>
</protein>
<feature type="transmembrane region" description="Helical" evidence="5">
    <location>
        <begin position="1109"/>
        <end position="1128"/>
    </location>
</feature>
<evidence type="ECO:0000256" key="2">
    <source>
        <dbReference type="ARBA" id="ARBA00022837"/>
    </source>
</evidence>
<dbReference type="InterPro" id="IPR008250">
    <property type="entry name" value="ATPase_P-typ_transduc_dom_A_sf"/>
</dbReference>
<dbReference type="AlphaFoldDB" id="A0AAW2UCY3"/>
<feature type="transmembrane region" description="Helical" evidence="5">
    <location>
        <begin position="996"/>
        <end position="1018"/>
    </location>
</feature>
<gene>
    <name evidence="8" type="ORF">Sradi_1648500</name>
</gene>
<dbReference type="InterPro" id="IPR006068">
    <property type="entry name" value="ATPase_P-typ_cation-transptr_C"/>
</dbReference>
<dbReference type="Gene3D" id="3.40.50.1000">
    <property type="entry name" value="HAD superfamily/HAD-like"/>
    <property type="match status" value="1"/>
</dbReference>
<keyword evidence="5" id="KW-1133">Transmembrane helix</keyword>
<dbReference type="PANTHER" id="PTHR24093">
    <property type="entry name" value="CATION TRANSPORTING ATPASE"/>
    <property type="match status" value="1"/>
</dbReference>
<evidence type="ECO:0000259" key="6">
    <source>
        <dbReference type="Pfam" id="PF00122"/>
    </source>
</evidence>
<dbReference type="GO" id="GO:0000166">
    <property type="term" value="F:nucleotide binding"/>
    <property type="evidence" value="ECO:0007669"/>
    <property type="project" value="InterPro"/>
</dbReference>
<dbReference type="Pfam" id="PF00122">
    <property type="entry name" value="E1-E2_ATPase"/>
    <property type="match status" value="1"/>
</dbReference>
<comment type="caution">
    <text evidence="8">The sequence shown here is derived from an EMBL/GenBank/DDBJ whole genome shotgun (WGS) entry which is preliminary data.</text>
</comment>
<reference evidence="8" key="2">
    <citation type="journal article" date="2024" name="Plant">
        <title>Genomic evolution and insights into agronomic trait innovations of Sesamum species.</title>
        <authorList>
            <person name="Miao H."/>
            <person name="Wang L."/>
            <person name="Qu L."/>
            <person name="Liu H."/>
            <person name="Sun Y."/>
            <person name="Le M."/>
            <person name="Wang Q."/>
            <person name="Wei S."/>
            <person name="Zheng Y."/>
            <person name="Lin W."/>
            <person name="Duan Y."/>
            <person name="Cao H."/>
            <person name="Xiong S."/>
            <person name="Wang X."/>
            <person name="Wei L."/>
            <person name="Li C."/>
            <person name="Ma Q."/>
            <person name="Ju M."/>
            <person name="Zhao R."/>
            <person name="Li G."/>
            <person name="Mu C."/>
            <person name="Tian Q."/>
            <person name="Mei H."/>
            <person name="Zhang T."/>
            <person name="Gao T."/>
            <person name="Zhang H."/>
        </authorList>
    </citation>
    <scope>NUCLEOTIDE SEQUENCE</scope>
    <source>
        <strain evidence="8">G02</strain>
    </source>
</reference>
<evidence type="ECO:0000256" key="1">
    <source>
        <dbReference type="ARBA" id="ARBA00022723"/>
    </source>
</evidence>
<keyword evidence="2" id="KW-0106">Calcium</keyword>
<evidence type="ECO:0000256" key="5">
    <source>
        <dbReference type="SAM" id="Phobius"/>
    </source>
</evidence>
<dbReference type="EMBL" id="JACGWJ010000006">
    <property type="protein sequence ID" value="KAL0414468.1"/>
    <property type="molecule type" value="Genomic_DNA"/>
</dbReference>
<keyword evidence="3" id="KW-0460">Magnesium</keyword>
<reference evidence="8" key="1">
    <citation type="submission" date="2020-06" db="EMBL/GenBank/DDBJ databases">
        <authorList>
            <person name="Li T."/>
            <person name="Hu X."/>
            <person name="Zhang T."/>
            <person name="Song X."/>
            <person name="Zhang H."/>
            <person name="Dai N."/>
            <person name="Sheng W."/>
            <person name="Hou X."/>
            <person name="Wei L."/>
        </authorList>
    </citation>
    <scope>NUCLEOTIDE SEQUENCE</scope>
    <source>
        <strain evidence="8">G02</strain>
        <tissue evidence="8">Leaf</tissue>
    </source>
</reference>
<dbReference type="InterPro" id="IPR023214">
    <property type="entry name" value="HAD_sf"/>
</dbReference>
<evidence type="ECO:0000259" key="7">
    <source>
        <dbReference type="Pfam" id="PF00689"/>
    </source>
</evidence>
<organism evidence="8">
    <name type="scientific">Sesamum radiatum</name>
    <name type="common">Black benniseed</name>
    <dbReference type="NCBI Taxonomy" id="300843"/>
    <lineage>
        <taxon>Eukaryota</taxon>
        <taxon>Viridiplantae</taxon>
        <taxon>Streptophyta</taxon>
        <taxon>Embryophyta</taxon>
        <taxon>Tracheophyta</taxon>
        <taxon>Spermatophyta</taxon>
        <taxon>Magnoliopsida</taxon>
        <taxon>eudicotyledons</taxon>
        <taxon>Gunneridae</taxon>
        <taxon>Pentapetalae</taxon>
        <taxon>asterids</taxon>
        <taxon>lamiids</taxon>
        <taxon>Lamiales</taxon>
        <taxon>Pedaliaceae</taxon>
        <taxon>Sesamum</taxon>
    </lineage>
</organism>
<proteinExistence type="predicted"/>
<feature type="compositionally biased region" description="Basic and acidic residues" evidence="4">
    <location>
        <begin position="658"/>
        <end position="672"/>
    </location>
</feature>
<sequence length="1177" mass="130084">MKRMPSFWVVDMPLDRRIPFGVDKEKLVKLGRTKSREILEGLGGVEGIIDALKSSACFGIRSDAADVRHRIDVFGSNSFRRPGISRFLYSVFCEMKDFSAVMTLFSAAFLVVVGIIQYGRQYGWQDGAYALVFTSVYFVFAAIVELGIQAYFGKVKKSGHFVVVLRNGLKLQIPFSGVLAGDIVCLKSGDKIPADGLFLDDQSVKLDDSRLTGIAEIVEVDPSNPFLSAGAKLAEGRARMVVTGVGKNTICYEKGNLLYHQDVTKLETDVHVLAKYIERAKWILAISFLPISLARYFSGNAKDDDGNSEFNQGTTPVLEVLYVLGENLLAVVAISIAMDTTNFSWAVKVSLAHAISEMSSHNVIVKSLPAWEKIGLGAVKVNVIDGSNTLTKNQMEASKFLFVPQFAENREAPPLISANVLELIQQGIGLNTTGIAYNLVKTHKHEFSGSPSERAILSRAVLELGMDWETLNQNCTVLKVEALEMECRGILLQKDDAYHVHRKGPADVILEMCSSFYDASGSLSSLNEDMRDLLEAKLRSINPGGKIQVIAFAHRQVTEEEFIIDPDLNEKQDFYTLLGFVALKETSQDGIFKKVLKEYLNGGVGFSGITTENSADGAADIRVQESDQGLKDEMFAEEMMIGEDDASVSTGSGGEETTESRNDTDASDRRPDSASMDQLKVAKFCLVEDLTGSEALASTSPVILELLNQGIYVKTTENVNSCDDLLESPIERAIISWVIHELNLNPEELEKYFSFGRSQSFNLENHGLGFLMSMENGTFCMHKKGSADNILTMCSSYYSATGKKCIFEDQQRILLEQKVRDLESYNCHWVAVVHSLVSQDEPPQEDPDLDTVQDSWILLGLLVLHNESEEVKDKAGCPSHENLVSETMDIGFVSEPNQDIDRATDGAPVEEVMVTSEANVLVSMGIEGDQEITTSTIIILDGKYSSLSLILRWATCILCNTQLFLQFQLTTSITSILNTYISIVSLPGTPGVDTRLVYVLVQLIWVNLGMGLVAAVTFGRQKPKPSNYAEGSKWQLVTGFMWRNIIAQVAYQVLVNSVLEFQGSAIFGFNDDVKDTATLVMPIFLQVFNMINARKIEEKNIFSGIRPSFIYLVAILMVVPIVLVQFLAWLVHFQGLDWKQWTICIGIAMASWPVAFAVKFVPVPVFISPSMTLLNKM</sequence>
<dbReference type="PANTHER" id="PTHR24093:SF434">
    <property type="entry name" value="CALCIUM-TRANSPORTING ATPASE 13, PLASMA MEMBRANE-TYPE-RELATED"/>
    <property type="match status" value="1"/>
</dbReference>
<feature type="transmembrane region" description="Helical" evidence="5">
    <location>
        <begin position="98"/>
        <end position="116"/>
    </location>
</feature>
<feature type="transmembrane region" description="Helical" evidence="5">
    <location>
        <begin position="128"/>
        <end position="148"/>
    </location>
</feature>
<dbReference type="InterPro" id="IPR059000">
    <property type="entry name" value="ATPase_P-type_domA"/>
</dbReference>
<accession>A0AAW2UCY3</accession>
<feature type="domain" description="P-type ATPase A" evidence="6">
    <location>
        <begin position="162"/>
        <end position="250"/>
    </location>
</feature>
<evidence type="ECO:0000256" key="4">
    <source>
        <dbReference type="SAM" id="MobiDB-lite"/>
    </source>
</evidence>
<feature type="region of interest" description="Disordered" evidence="4">
    <location>
        <begin position="644"/>
        <end position="674"/>
    </location>
</feature>
<feature type="domain" description="Cation-transporting P-type ATPase C-terminal" evidence="7">
    <location>
        <begin position="1000"/>
        <end position="1160"/>
    </location>
</feature>